<dbReference type="EMBL" id="RYYU01000001">
    <property type="protein sequence ID" value="RUL58864.1"/>
    <property type="molecule type" value="Genomic_DNA"/>
</dbReference>
<evidence type="ECO:0000313" key="2">
    <source>
        <dbReference type="EMBL" id="RUL58864.1"/>
    </source>
</evidence>
<protein>
    <recommendedName>
        <fullName evidence="4">DUF4890 domain-containing protein</fullName>
    </recommendedName>
</protein>
<dbReference type="Gene3D" id="1.20.120.1490">
    <property type="match status" value="1"/>
</dbReference>
<keyword evidence="1" id="KW-0732">Signal</keyword>
<dbReference type="OrthoDB" id="9898205at2"/>
<keyword evidence="3" id="KW-1185">Reference proteome</keyword>
<comment type="caution">
    <text evidence="2">The sequence shown here is derived from an EMBL/GenBank/DDBJ whole genome shotgun (WGS) entry which is preliminary data.</text>
</comment>
<dbReference type="Proteomes" id="UP000278983">
    <property type="component" value="Unassembled WGS sequence"/>
</dbReference>
<dbReference type="RefSeq" id="WP_126677917.1">
    <property type="nucleotide sequence ID" value="NZ_CAUUVU010000006.1"/>
</dbReference>
<feature type="chain" id="PRO_5018631711" description="DUF4890 domain-containing protein" evidence="1">
    <location>
        <begin position="20"/>
        <end position="192"/>
    </location>
</feature>
<reference evidence="2 3" key="1">
    <citation type="submission" date="2018-12" db="EMBL/GenBank/DDBJ databases">
        <title>Genome sequencing of Prevotella sp. KCOM 3155 (= JS262).</title>
        <authorList>
            <person name="Kook J.-K."/>
            <person name="Park S.-N."/>
            <person name="Lim Y.K."/>
        </authorList>
    </citation>
    <scope>NUCLEOTIDE SEQUENCE [LARGE SCALE GENOMIC DNA]</scope>
    <source>
        <strain evidence="2 3">KCOM 3155</strain>
    </source>
</reference>
<feature type="signal peptide" evidence="1">
    <location>
        <begin position="1"/>
        <end position="19"/>
    </location>
</feature>
<evidence type="ECO:0000256" key="1">
    <source>
        <dbReference type="SAM" id="SignalP"/>
    </source>
</evidence>
<accession>A0A3S0RA09</accession>
<proteinExistence type="predicted"/>
<evidence type="ECO:0000313" key="3">
    <source>
        <dbReference type="Proteomes" id="UP000278983"/>
    </source>
</evidence>
<evidence type="ECO:0008006" key="4">
    <source>
        <dbReference type="Google" id="ProtNLM"/>
    </source>
</evidence>
<gene>
    <name evidence="2" type="ORF">EHV08_03160</name>
</gene>
<name>A0A3S0RA09_9BACT</name>
<sequence>MKRLFVVMVASMAMSYAMAQCAQTGSKEGCKSKCEQRKECGKQEKASDDCGKCDKVKCEKKESMKECGKQEKNCTTKTDMMVKMLDLTPEQAEKLNVLFEKYHNFPVNCTGRKYHSDKKCEEKCSTSECDKQAAEKSCNVEQKCAKTPSREEMESLKEIEKAFEAELKTILNAEQFAKYESCKNGSKCKHKK</sequence>
<organism evidence="2 3">
    <name type="scientific">Prevotella koreensis</name>
    <dbReference type="NCBI Taxonomy" id="2490854"/>
    <lineage>
        <taxon>Bacteria</taxon>
        <taxon>Pseudomonadati</taxon>
        <taxon>Bacteroidota</taxon>
        <taxon>Bacteroidia</taxon>
        <taxon>Bacteroidales</taxon>
        <taxon>Prevotellaceae</taxon>
        <taxon>Prevotella</taxon>
    </lineage>
</organism>
<dbReference type="AlphaFoldDB" id="A0A3S0RA09"/>